<keyword evidence="4" id="KW-1185">Reference proteome</keyword>
<dbReference type="AlphaFoldDB" id="R7RZ06"/>
<feature type="transmembrane region" description="Helical" evidence="2">
    <location>
        <begin position="166"/>
        <end position="186"/>
    </location>
</feature>
<proteinExistence type="predicted"/>
<keyword evidence="2" id="KW-0472">Membrane</keyword>
<keyword evidence="2" id="KW-1133">Transmembrane helix</keyword>
<dbReference type="OMA" id="RCHWDID"/>
<dbReference type="GeneID" id="18804147"/>
<feature type="compositionally biased region" description="Polar residues" evidence="1">
    <location>
        <begin position="631"/>
        <end position="658"/>
    </location>
</feature>
<gene>
    <name evidence="3" type="ORF">STEHIDRAFT_172824</name>
</gene>
<accession>R7RZ06</accession>
<evidence type="ECO:0000313" key="3">
    <source>
        <dbReference type="EMBL" id="EIM80155.1"/>
    </source>
</evidence>
<feature type="region of interest" description="Disordered" evidence="1">
    <location>
        <begin position="788"/>
        <end position="819"/>
    </location>
</feature>
<organism evidence="3 4">
    <name type="scientific">Stereum hirsutum (strain FP-91666)</name>
    <name type="common">White-rot fungus</name>
    <dbReference type="NCBI Taxonomy" id="721885"/>
    <lineage>
        <taxon>Eukaryota</taxon>
        <taxon>Fungi</taxon>
        <taxon>Dikarya</taxon>
        <taxon>Basidiomycota</taxon>
        <taxon>Agaricomycotina</taxon>
        <taxon>Agaricomycetes</taxon>
        <taxon>Russulales</taxon>
        <taxon>Stereaceae</taxon>
        <taxon>Stereum</taxon>
    </lineage>
</organism>
<feature type="region of interest" description="Disordered" evidence="1">
    <location>
        <begin position="761"/>
        <end position="780"/>
    </location>
</feature>
<dbReference type="EMBL" id="JH687399">
    <property type="protein sequence ID" value="EIM80155.1"/>
    <property type="molecule type" value="Genomic_DNA"/>
</dbReference>
<feature type="region of interest" description="Disordered" evidence="1">
    <location>
        <begin position="298"/>
        <end position="335"/>
    </location>
</feature>
<feature type="compositionally biased region" description="Polar residues" evidence="1">
    <location>
        <begin position="763"/>
        <end position="780"/>
    </location>
</feature>
<feature type="transmembrane region" description="Helical" evidence="2">
    <location>
        <begin position="134"/>
        <end position="154"/>
    </location>
</feature>
<feature type="compositionally biased region" description="Low complexity" evidence="1">
    <location>
        <begin position="667"/>
        <end position="721"/>
    </location>
</feature>
<feature type="region of interest" description="Disordered" evidence="1">
    <location>
        <begin position="609"/>
        <end position="721"/>
    </location>
</feature>
<feature type="region of interest" description="Disordered" evidence="1">
    <location>
        <begin position="439"/>
        <end position="497"/>
    </location>
</feature>
<dbReference type="Proteomes" id="UP000053927">
    <property type="component" value="Unassembled WGS sequence"/>
</dbReference>
<feature type="region of interest" description="Disordered" evidence="1">
    <location>
        <begin position="30"/>
        <end position="65"/>
    </location>
</feature>
<feature type="transmembrane region" description="Helical" evidence="2">
    <location>
        <begin position="260"/>
        <end position="283"/>
    </location>
</feature>
<name>R7RZ06_STEHR</name>
<reference evidence="4" key="1">
    <citation type="journal article" date="2012" name="Science">
        <title>The Paleozoic origin of enzymatic lignin decomposition reconstructed from 31 fungal genomes.</title>
        <authorList>
            <person name="Floudas D."/>
            <person name="Binder M."/>
            <person name="Riley R."/>
            <person name="Barry K."/>
            <person name="Blanchette R.A."/>
            <person name="Henrissat B."/>
            <person name="Martinez A.T."/>
            <person name="Otillar R."/>
            <person name="Spatafora J.W."/>
            <person name="Yadav J.S."/>
            <person name="Aerts A."/>
            <person name="Benoit I."/>
            <person name="Boyd A."/>
            <person name="Carlson A."/>
            <person name="Copeland A."/>
            <person name="Coutinho P.M."/>
            <person name="de Vries R.P."/>
            <person name="Ferreira P."/>
            <person name="Findley K."/>
            <person name="Foster B."/>
            <person name="Gaskell J."/>
            <person name="Glotzer D."/>
            <person name="Gorecki P."/>
            <person name="Heitman J."/>
            <person name="Hesse C."/>
            <person name="Hori C."/>
            <person name="Igarashi K."/>
            <person name="Jurgens J.A."/>
            <person name="Kallen N."/>
            <person name="Kersten P."/>
            <person name="Kohler A."/>
            <person name="Kuees U."/>
            <person name="Kumar T.K.A."/>
            <person name="Kuo A."/>
            <person name="LaButti K."/>
            <person name="Larrondo L.F."/>
            <person name="Lindquist E."/>
            <person name="Ling A."/>
            <person name="Lombard V."/>
            <person name="Lucas S."/>
            <person name="Lundell T."/>
            <person name="Martin R."/>
            <person name="McLaughlin D.J."/>
            <person name="Morgenstern I."/>
            <person name="Morin E."/>
            <person name="Murat C."/>
            <person name="Nagy L.G."/>
            <person name="Nolan M."/>
            <person name="Ohm R.A."/>
            <person name="Patyshakuliyeva A."/>
            <person name="Rokas A."/>
            <person name="Ruiz-Duenas F.J."/>
            <person name="Sabat G."/>
            <person name="Salamov A."/>
            <person name="Samejima M."/>
            <person name="Schmutz J."/>
            <person name="Slot J.C."/>
            <person name="St John F."/>
            <person name="Stenlid J."/>
            <person name="Sun H."/>
            <person name="Sun S."/>
            <person name="Syed K."/>
            <person name="Tsang A."/>
            <person name="Wiebenga A."/>
            <person name="Young D."/>
            <person name="Pisabarro A."/>
            <person name="Eastwood D.C."/>
            <person name="Martin F."/>
            <person name="Cullen D."/>
            <person name="Grigoriev I.V."/>
            <person name="Hibbett D.S."/>
        </authorList>
    </citation>
    <scope>NUCLEOTIDE SEQUENCE [LARGE SCALE GENOMIC DNA]</scope>
    <source>
        <strain evidence="4">FP-91666</strain>
    </source>
</reference>
<evidence type="ECO:0000313" key="4">
    <source>
        <dbReference type="Proteomes" id="UP000053927"/>
    </source>
</evidence>
<protein>
    <submittedName>
        <fullName evidence="3">Uncharacterized protein</fullName>
    </submittedName>
</protein>
<sequence length="827" mass="88800">MAALDLHHRIFSHEPMSAISHPLTFEASGSSSAQIPAVESSRRSSSQTHTRQFSSTSSSVSHTHTTEPLLGLSVAFEELLEQQPLHPSQQQGRDAGRSREMGLGFEDVVSEREWIDVWEGEVRRKLKRYRWTKVVLTGIIGAWAVYTAVRYFIAFALYNDPIRHRISLALGISCFLAFITLILLALRTLVPTDLRHLLPLKALTRQAVPYLASLLQVGPAIVNLVFVFIWRNTELFGRCDWDLDVVWRGQTGQCPGALPWGVWLAGGIARLVITMAVLVIYHITDYLLQTTRRPSSMIMGANTGGSPGEVSKRKPPLSMSSSSTAPPFPVSSEPPVARSFSLNRLWRGDRSDRVAEDVRSHSDATRDRNQMGMVEERSRVISSRTAVDGLPVHAPILRQSSSRTAVNSGIIEEVYEVPETRDIPDDASWVSVTMALRPVSGSSERRGERVSSHSGHHSHTSSNDHGTSAPTSIVHGGAASEPPTPGSASGSGHGQLSEEDLARFAERFRTLVDQLSLDVESGMRLDSPDSEPATPPLHNLLDTHVPYMTMDEFGRPVPSDIRIPVLGRYIRRMPTIESIGSGEGRTSPTLSMPSRPPTRATILSFAASMSDHFPSPPPSRSNSINRPAPTGSVSNGQSIRTNSTNASPIRTRAPSITEQAVDLSRDSSGASNNSGASKTSSAKTSTGSTASFHTAQAPATTSSGSTGTRASEGLGRSRSGSLAAQAAVDALTPVAELGESSRTPVHSDSEGAIFFSPPMTDSPARTASPASSHRSLATGSTMANQLNEAIEAELDPSAASGVSGSDPDATVRVSRDTSGSFGFGFWR</sequence>
<dbReference type="RefSeq" id="XP_007310767.1">
    <property type="nucleotide sequence ID" value="XM_007310705.1"/>
</dbReference>
<dbReference type="OrthoDB" id="3269422at2759"/>
<feature type="region of interest" description="Disordered" evidence="1">
    <location>
        <begin position="578"/>
        <end position="597"/>
    </location>
</feature>
<feature type="region of interest" description="Disordered" evidence="1">
    <location>
        <begin position="351"/>
        <end position="372"/>
    </location>
</feature>
<feature type="compositionally biased region" description="Low complexity" evidence="1">
    <location>
        <begin position="43"/>
        <end position="63"/>
    </location>
</feature>
<evidence type="ECO:0000256" key="1">
    <source>
        <dbReference type="SAM" id="MobiDB-lite"/>
    </source>
</evidence>
<feature type="transmembrane region" description="Helical" evidence="2">
    <location>
        <begin position="207"/>
        <end position="230"/>
    </location>
</feature>
<dbReference type="eggNOG" id="ENOG502SPZK">
    <property type="taxonomic scope" value="Eukaryota"/>
</dbReference>
<evidence type="ECO:0000256" key="2">
    <source>
        <dbReference type="SAM" id="Phobius"/>
    </source>
</evidence>
<keyword evidence="2" id="KW-0812">Transmembrane</keyword>
<feature type="compositionally biased region" description="Low complexity" evidence="1">
    <location>
        <begin position="620"/>
        <end position="629"/>
    </location>
</feature>
<dbReference type="KEGG" id="shs:STEHIDRAFT_172824"/>